<dbReference type="SUPFAM" id="SSF46934">
    <property type="entry name" value="UBA-like"/>
    <property type="match status" value="3"/>
</dbReference>
<dbReference type="PANTHER" id="PTHR12948">
    <property type="entry name" value="NEDD8 ULTIMATE BUSTER-1 BS4 PROTEIN"/>
    <property type="match status" value="1"/>
</dbReference>
<dbReference type="InterPro" id="IPR039749">
    <property type="entry name" value="NUB1"/>
</dbReference>
<organism evidence="3">
    <name type="scientific">Lepeophtheirus salmonis</name>
    <name type="common">Salmon louse</name>
    <name type="synonym">Caligus salmonis</name>
    <dbReference type="NCBI Taxonomy" id="72036"/>
    <lineage>
        <taxon>Eukaryota</taxon>
        <taxon>Metazoa</taxon>
        <taxon>Ecdysozoa</taxon>
        <taxon>Arthropoda</taxon>
        <taxon>Crustacea</taxon>
        <taxon>Multicrustacea</taxon>
        <taxon>Hexanauplia</taxon>
        <taxon>Copepoda</taxon>
        <taxon>Siphonostomatoida</taxon>
        <taxon>Caligidae</taxon>
        <taxon>Lepeophtheirus</taxon>
    </lineage>
</organism>
<reference evidence="3" key="1">
    <citation type="submission" date="2014-05" db="EMBL/GenBank/DDBJ databases">
        <authorList>
            <person name="Chronopoulou M."/>
        </authorList>
    </citation>
    <scope>NUCLEOTIDE SEQUENCE</scope>
    <source>
        <tissue evidence="3">Whole organism</tissue>
    </source>
</reference>
<sequence>MSNKSETIYMFFLSPSQLTRSHYYFLIFITNVSMTHQPEEEGIHSYVRNMINQNKVRLWEPPFYENNKVNDEEMLKLSLNLAPSSEISQEKIIHSLFHLQNNALDKLASRKVFKETGKNILKMKYPKSLSECNAQLPKTVEIITEETTGEDLVSIIGSNMGDTDRRSTSIKLISGGKVLGSEKLNFLSPGATVMVVPVDAKNESLRLIEEQNRILKSTKHDADLLKDDDRLQIGDQSGKSLNLPKEEKKALIMAMSLHEKAKISLKKKDFSLALVFLLEAHREYQNCSPSILESVDNFGLLNLDIAWCYLNLEHLNELPQADQRLAESEFCFNRIYGKDLERQKNAKVLHARLHLLQGVVAYHKGDLHRARSIFKSVQQELDLLFVPSDLIEELVALGYQESESRMALRVCDKNVPQASLHINAKREQRKKIIKEEREEKKRDKKRKALGKTADGKGYVNLGYYNTMMNMGFPENLTGLALRQCNNDMGLAIDSIQNNPELLLLADEENKSKKRKIRNISDDDIVQIASMGFDDLVAVRKVLKKHNGDVERAVQSLMNHENISSDDDSDEAEATREFYEKKKKSDEAYSRMKEDLSDMEEEYLDLTLEEETQILERYIRYLSNN</sequence>
<dbReference type="AlphaFoldDB" id="A0A0K2UZM4"/>
<dbReference type="PROSITE" id="PS50030">
    <property type="entry name" value="UBA"/>
    <property type="match status" value="2"/>
</dbReference>
<dbReference type="Pfam" id="PF00627">
    <property type="entry name" value="UBA"/>
    <property type="match status" value="2"/>
</dbReference>
<dbReference type="SMART" id="SM00165">
    <property type="entry name" value="UBA"/>
    <property type="match status" value="3"/>
</dbReference>
<proteinExistence type="predicted"/>
<dbReference type="OrthoDB" id="434245at2759"/>
<dbReference type="GO" id="GO:2000058">
    <property type="term" value="P:regulation of ubiquitin-dependent protein catabolic process"/>
    <property type="evidence" value="ECO:0007669"/>
    <property type="project" value="TreeGrafter"/>
</dbReference>
<feature type="coiled-coil region" evidence="1">
    <location>
        <begin position="581"/>
        <end position="608"/>
    </location>
</feature>
<name>A0A0K2UZM4_LEPSM</name>
<dbReference type="InterPro" id="IPR015940">
    <property type="entry name" value="UBA"/>
</dbReference>
<dbReference type="CDD" id="cd14291">
    <property type="entry name" value="UBA1_NUB1_like"/>
    <property type="match status" value="1"/>
</dbReference>
<feature type="domain" description="UBA" evidence="2">
    <location>
        <begin position="452"/>
        <end position="498"/>
    </location>
</feature>
<dbReference type="InterPro" id="IPR009060">
    <property type="entry name" value="UBA-like_sf"/>
</dbReference>
<protein>
    <submittedName>
        <fullName evidence="3">NEDD8 ultimate buster 1like [Strongylocentrotus purpuratus]</fullName>
    </submittedName>
</protein>
<dbReference type="PANTHER" id="PTHR12948:SF3">
    <property type="entry name" value="NEDD8 ULTIMATE BUSTER 1"/>
    <property type="match status" value="1"/>
</dbReference>
<dbReference type="EMBL" id="HACA01026169">
    <property type="protein sequence ID" value="CDW43530.1"/>
    <property type="molecule type" value="Transcribed_RNA"/>
</dbReference>
<evidence type="ECO:0000256" key="1">
    <source>
        <dbReference type="SAM" id="Coils"/>
    </source>
</evidence>
<feature type="domain" description="UBA" evidence="2">
    <location>
        <begin position="518"/>
        <end position="559"/>
    </location>
</feature>
<evidence type="ECO:0000259" key="2">
    <source>
        <dbReference type="PROSITE" id="PS50030"/>
    </source>
</evidence>
<evidence type="ECO:0000313" key="3">
    <source>
        <dbReference type="EMBL" id="CDW43530.1"/>
    </source>
</evidence>
<keyword evidence="1" id="KW-0175">Coiled coil</keyword>
<accession>A0A0K2UZM4</accession>
<dbReference type="Gene3D" id="1.10.8.10">
    <property type="entry name" value="DNA helicase RuvA subunit, C-terminal domain"/>
    <property type="match status" value="3"/>
</dbReference>